<dbReference type="EMBL" id="MU629647">
    <property type="protein sequence ID" value="KAJ1255744.1"/>
    <property type="molecule type" value="Genomic_DNA"/>
</dbReference>
<keyword evidence="1" id="KW-0732">Signal</keyword>
<accession>A0A9W8CDW7</accession>
<protein>
    <recommendedName>
        <fullName evidence="4">Secreted protein</fullName>
    </recommendedName>
</protein>
<reference evidence="2 3" key="1">
    <citation type="submission" date="2022-10" db="EMBL/GenBank/DDBJ databases">
        <title>WGS assembly of Paspalum vaginatum 540-79.</title>
        <authorList>
            <person name="Sun G."/>
            <person name="Wase N."/>
            <person name="Shu S."/>
            <person name="Jenkins J."/>
            <person name="Zhou B."/>
            <person name="Torres-Rodriguez J."/>
            <person name="Chen C."/>
            <person name="Sandor L."/>
            <person name="Plott C."/>
            <person name="Yoshinga Y."/>
            <person name="Daum C."/>
            <person name="Qi P."/>
            <person name="Barry K."/>
            <person name="Lipzen A."/>
            <person name="Berry L."/>
            <person name="Pedersen C."/>
            <person name="Gottilla T."/>
            <person name="Foltz A."/>
            <person name="Yu H."/>
            <person name="O'Malley R."/>
            <person name="Zhang C."/>
            <person name="Devos K."/>
            <person name="Sigmon B."/>
            <person name="Yu B."/>
            <person name="Obata T."/>
            <person name="Schmutz J."/>
            <person name="Schnable J."/>
        </authorList>
    </citation>
    <scope>NUCLEOTIDE SEQUENCE [LARGE SCALE GENOMIC DNA]</scope>
    <source>
        <strain evidence="3">cv. 540-79</strain>
    </source>
</reference>
<proteinExistence type="predicted"/>
<evidence type="ECO:0000256" key="1">
    <source>
        <dbReference type="SAM" id="SignalP"/>
    </source>
</evidence>
<evidence type="ECO:0000313" key="2">
    <source>
        <dbReference type="EMBL" id="KAJ1255744.1"/>
    </source>
</evidence>
<comment type="caution">
    <text evidence="2">The sequence shown here is derived from an EMBL/GenBank/DDBJ whole genome shotgun (WGS) entry which is preliminary data.</text>
</comment>
<keyword evidence="3" id="KW-1185">Reference proteome</keyword>
<feature type="chain" id="PRO_5040770756" description="Secreted protein" evidence="1">
    <location>
        <begin position="29"/>
        <end position="57"/>
    </location>
</feature>
<evidence type="ECO:0000313" key="3">
    <source>
        <dbReference type="Proteomes" id="UP001164776"/>
    </source>
</evidence>
<organism evidence="2 3">
    <name type="scientific">Paspalum vaginatum</name>
    <name type="common">seashore paspalum</name>
    <dbReference type="NCBI Taxonomy" id="158149"/>
    <lineage>
        <taxon>Eukaryota</taxon>
        <taxon>Viridiplantae</taxon>
        <taxon>Streptophyta</taxon>
        <taxon>Embryophyta</taxon>
        <taxon>Tracheophyta</taxon>
        <taxon>Spermatophyta</taxon>
        <taxon>Magnoliopsida</taxon>
        <taxon>Liliopsida</taxon>
        <taxon>Poales</taxon>
        <taxon>Poaceae</taxon>
        <taxon>PACMAD clade</taxon>
        <taxon>Panicoideae</taxon>
        <taxon>Andropogonodae</taxon>
        <taxon>Paspaleae</taxon>
        <taxon>Paspalinae</taxon>
        <taxon>Paspalum</taxon>
    </lineage>
</organism>
<gene>
    <name evidence="2" type="ORF">BS78_K166100</name>
</gene>
<sequence length="57" mass="6405">MRAAKAWHLTTRLHQLIVLVSLIHLTTLVPPRHSDNPVWGIGGPSCCHIWGLLLMRS</sequence>
<evidence type="ECO:0008006" key="4">
    <source>
        <dbReference type="Google" id="ProtNLM"/>
    </source>
</evidence>
<dbReference type="AlphaFoldDB" id="A0A9W8CDW7"/>
<name>A0A9W8CDW7_9POAL</name>
<dbReference type="Proteomes" id="UP001164776">
    <property type="component" value="Unassembled WGS sequence"/>
</dbReference>
<feature type="signal peptide" evidence="1">
    <location>
        <begin position="1"/>
        <end position="28"/>
    </location>
</feature>